<dbReference type="PATRIC" id="fig|1619050.3.peg.700"/>
<evidence type="ECO:0000256" key="13">
    <source>
        <dbReference type="NCBIfam" id="TIGR00414"/>
    </source>
</evidence>
<evidence type="ECO:0000313" key="16">
    <source>
        <dbReference type="EMBL" id="KKU12771.1"/>
    </source>
</evidence>
<keyword evidence="9" id="KW-0648">Protein biosynthesis</keyword>
<dbReference type="Pfam" id="PF00587">
    <property type="entry name" value="tRNA-synt_2b"/>
    <property type="match status" value="1"/>
</dbReference>
<evidence type="ECO:0000259" key="15">
    <source>
        <dbReference type="PROSITE" id="PS50862"/>
    </source>
</evidence>
<dbReference type="GO" id="GO:0005737">
    <property type="term" value="C:cytoplasm"/>
    <property type="evidence" value="ECO:0007669"/>
    <property type="project" value="UniProtKB-SubCell"/>
</dbReference>
<dbReference type="PANTHER" id="PTHR43697:SF1">
    <property type="entry name" value="SERINE--TRNA LIGASE"/>
    <property type="match status" value="1"/>
</dbReference>
<dbReference type="SUPFAM" id="SSF55681">
    <property type="entry name" value="Class II aaRS and biotin synthetases"/>
    <property type="match status" value="1"/>
</dbReference>
<evidence type="ECO:0000256" key="3">
    <source>
        <dbReference type="ARBA" id="ARBA00010728"/>
    </source>
</evidence>
<dbReference type="InterPro" id="IPR006195">
    <property type="entry name" value="aa-tRNA-synth_II"/>
</dbReference>
<gene>
    <name evidence="16" type="ORF">UX20_C0042G0003</name>
</gene>
<evidence type="ECO:0000256" key="9">
    <source>
        <dbReference type="ARBA" id="ARBA00022917"/>
    </source>
</evidence>
<dbReference type="InterPro" id="IPR002317">
    <property type="entry name" value="Ser-tRNA-ligase_type_1"/>
</dbReference>
<dbReference type="GO" id="GO:0006434">
    <property type="term" value="P:seryl-tRNA aminoacylation"/>
    <property type="evidence" value="ECO:0007669"/>
    <property type="project" value="UniProtKB-UniRule"/>
</dbReference>
<comment type="catalytic activity">
    <reaction evidence="11">
        <text>tRNA(Sec) + L-serine + ATP = L-seryl-tRNA(Sec) + AMP + diphosphate + H(+)</text>
        <dbReference type="Rhea" id="RHEA:42580"/>
        <dbReference type="Rhea" id="RHEA-COMP:9742"/>
        <dbReference type="Rhea" id="RHEA-COMP:10128"/>
        <dbReference type="ChEBI" id="CHEBI:15378"/>
        <dbReference type="ChEBI" id="CHEBI:30616"/>
        <dbReference type="ChEBI" id="CHEBI:33019"/>
        <dbReference type="ChEBI" id="CHEBI:33384"/>
        <dbReference type="ChEBI" id="CHEBI:78442"/>
        <dbReference type="ChEBI" id="CHEBI:78533"/>
        <dbReference type="ChEBI" id="CHEBI:456215"/>
        <dbReference type="EC" id="6.1.1.11"/>
    </reaction>
</comment>
<comment type="subcellular location">
    <subcellularLocation>
        <location evidence="1">Cytoplasm</location>
    </subcellularLocation>
</comment>
<evidence type="ECO:0000256" key="1">
    <source>
        <dbReference type="ARBA" id="ARBA00004496"/>
    </source>
</evidence>
<dbReference type="NCBIfam" id="TIGR00414">
    <property type="entry name" value="serS"/>
    <property type="match status" value="1"/>
</dbReference>
<comment type="caution">
    <text evidence="16">The sequence shown here is derived from an EMBL/GenBank/DDBJ whole genome shotgun (WGS) entry which is preliminary data.</text>
</comment>
<dbReference type="Proteomes" id="UP000034911">
    <property type="component" value="Unassembled WGS sequence"/>
</dbReference>
<comment type="similarity">
    <text evidence="3">Belongs to the class-II aminoacyl-tRNA synthetase family. Type-1 seryl-tRNA synthetase subfamily.</text>
</comment>
<evidence type="ECO:0000256" key="10">
    <source>
        <dbReference type="ARBA" id="ARBA00023146"/>
    </source>
</evidence>
<evidence type="ECO:0000256" key="11">
    <source>
        <dbReference type="ARBA" id="ARBA00047929"/>
    </source>
</evidence>
<keyword evidence="10" id="KW-0030">Aminoacyl-tRNA synthetase</keyword>
<dbReference type="InterPro" id="IPR033729">
    <property type="entry name" value="SerRS_core"/>
</dbReference>
<evidence type="ECO:0000256" key="7">
    <source>
        <dbReference type="ARBA" id="ARBA00022741"/>
    </source>
</evidence>
<evidence type="ECO:0000256" key="12">
    <source>
        <dbReference type="ARBA" id="ARBA00048823"/>
    </source>
</evidence>
<reference evidence="16 17" key="1">
    <citation type="journal article" date="2015" name="Nature">
        <title>rRNA introns, odd ribosomes, and small enigmatic genomes across a large radiation of phyla.</title>
        <authorList>
            <person name="Brown C.T."/>
            <person name="Hug L.A."/>
            <person name="Thomas B.C."/>
            <person name="Sharon I."/>
            <person name="Castelle C.J."/>
            <person name="Singh A."/>
            <person name="Wilkins M.J."/>
            <person name="Williams K.H."/>
            <person name="Banfield J.F."/>
        </authorList>
    </citation>
    <scope>NUCLEOTIDE SEQUENCE [LARGE SCALE GENOMIC DNA]</scope>
</reference>
<evidence type="ECO:0000256" key="4">
    <source>
        <dbReference type="ARBA" id="ARBA00012840"/>
    </source>
</evidence>
<dbReference type="STRING" id="1619050.UX20_C0042G0003"/>
<evidence type="ECO:0000256" key="2">
    <source>
        <dbReference type="ARBA" id="ARBA00005045"/>
    </source>
</evidence>
<evidence type="ECO:0000256" key="6">
    <source>
        <dbReference type="ARBA" id="ARBA00022598"/>
    </source>
</evidence>
<dbReference type="PANTHER" id="PTHR43697">
    <property type="entry name" value="SERYL-TRNA SYNTHETASE"/>
    <property type="match status" value="1"/>
</dbReference>
<evidence type="ECO:0000256" key="8">
    <source>
        <dbReference type="ARBA" id="ARBA00022840"/>
    </source>
</evidence>
<dbReference type="Gene3D" id="3.30.930.10">
    <property type="entry name" value="Bira Bifunctional Protein, Domain 2"/>
    <property type="match status" value="1"/>
</dbReference>
<feature type="region of interest" description="Disordered" evidence="14">
    <location>
        <begin position="1"/>
        <end position="20"/>
    </location>
</feature>
<dbReference type="CDD" id="cd00770">
    <property type="entry name" value="SerRS_core"/>
    <property type="match status" value="1"/>
</dbReference>
<dbReference type="EC" id="6.1.1.11" evidence="4 13"/>
<dbReference type="GO" id="GO:0004828">
    <property type="term" value="F:serine-tRNA ligase activity"/>
    <property type="evidence" value="ECO:0007669"/>
    <property type="project" value="UniProtKB-UniRule"/>
</dbReference>
<feature type="domain" description="Aminoacyl-transfer RNA synthetases class-II family profile" evidence="15">
    <location>
        <begin position="73"/>
        <end position="314"/>
    </location>
</feature>
<keyword evidence="5" id="KW-0963">Cytoplasm</keyword>
<accession>A0A0G1MWQ9</accession>
<proteinExistence type="inferred from homology"/>
<name>A0A0G1MWQ9_9BACT</name>
<dbReference type="PRINTS" id="PR00981">
    <property type="entry name" value="TRNASYNTHSER"/>
</dbReference>
<dbReference type="GO" id="GO:0005524">
    <property type="term" value="F:ATP binding"/>
    <property type="evidence" value="ECO:0007669"/>
    <property type="project" value="UniProtKB-KW"/>
</dbReference>
<comment type="catalytic activity">
    <reaction evidence="12">
        <text>tRNA(Ser) + L-serine + ATP = L-seryl-tRNA(Ser) + AMP + diphosphate + H(+)</text>
        <dbReference type="Rhea" id="RHEA:12292"/>
        <dbReference type="Rhea" id="RHEA-COMP:9669"/>
        <dbReference type="Rhea" id="RHEA-COMP:9703"/>
        <dbReference type="ChEBI" id="CHEBI:15378"/>
        <dbReference type="ChEBI" id="CHEBI:30616"/>
        <dbReference type="ChEBI" id="CHEBI:33019"/>
        <dbReference type="ChEBI" id="CHEBI:33384"/>
        <dbReference type="ChEBI" id="CHEBI:78442"/>
        <dbReference type="ChEBI" id="CHEBI:78533"/>
        <dbReference type="ChEBI" id="CHEBI:456215"/>
        <dbReference type="EC" id="6.1.1.11"/>
    </reaction>
</comment>
<dbReference type="InterPro" id="IPR045864">
    <property type="entry name" value="aa-tRNA-synth_II/BPL/LPL"/>
</dbReference>
<evidence type="ECO:0000256" key="5">
    <source>
        <dbReference type="ARBA" id="ARBA00022490"/>
    </source>
</evidence>
<feature type="compositionally biased region" description="Polar residues" evidence="14">
    <location>
        <begin position="1"/>
        <end position="11"/>
    </location>
</feature>
<keyword evidence="8" id="KW-0067">ATP-binding</keyword>
<dbReference type="EMBL" id="LCLH01000042">
    <property type="protein sequence ID" value="KKU12771.1"/>
    <property type="molecule type" value="Genomic_DNA"/>
</dbReference>
<keyword evidence="6 16" id="KW-0436">Ligase</keyword>
<evidence type="ECO:0000313" key="17">
    <source>
        <dbReference type="Proteomes" id="UP000034911"/>
    </source>
</evidence>
<evidence type="ECO:0000256" key="14">
    <source>
        <dbReference type="SAM" id="MobiDB-lite"/>
    </source>
</evidence>
<keyword evidence="7" id="KW-0547">Nucleotide-binding</keyword>
<comment type="pathway">
    <text evidence="2">Aminoacyl-tRNA biosynthesis; selenocysteinyl-tRNA(Sec) biosynthesis; L-seryl-tRNA(Sec) from L-serine and tRNA(Sec): step 1/1.</text>
</comment>
<organism evidence="16 17">
    <name type="scientific">Candidatus Magasanikbacteria bacterium GW2011_GWC2_45_8</name>
    <dbReference type="NCBI Taxonomy" id="1619050"/>
    <lineage>
        <taxon>Bacteria</taxon>
        <taxon>Candidatus Magasanikiibacteriota</taxon>
    </lineage>
</organism>
<protein>
    <recommendedName>
        <fullName evidence="4 13">Serine--tRNA ligase</fullName>
        <ecNumber evidence="4 13">6.1.1.11</ecNumber>
    </recommendedName>
</protein>
<dbReference type="InterPro" id="IPR002314">
    <property type="entry name" value="aa-tRNA-synt_IIb"/>
</dbReference>
<dbReference type="PROSITE" id="PS50862">
    <property type="entry name" value="AA_TRNA_LIGASE_II"/>
    <property type="match status" value="1"/>
</dbReference>
<sequence length="327" mass="36967">MFQIPNLNHESTPVGKDDSENKVARMVGKKPIFDFEPREHFEIPAVAQNLDSEAGADVSGARFYYLKGQLVLLERALMDFALKKAIARGFMPVLPPLLVKERAMFGTGFFPAEKNEIYTVNPQEDNLYLIGTSEVPLVAMHDGELFEANKLPKKYVGITPCFRREAGSYGKDQRGILRVHQFYKVEAVVFATPENSWSIHEEILALEEEILNDLGLHYQVVNICSGDLGYPAAKKYDCEAWMPGQAQYREMTSTSNTTDFQARRLGIKYKFHNPETKKTENVLVHTLNGTIVTDRAMLAILENYQTKEGTVRVPKVLQDLTGFAEIR</sequence>
<dbReference type="AlphaFoldDB" id="A0A0G1MWQ9"/>